<sequence>MHYNPGWVYIACIGSPPMRAATTSALLLLSVAALTSSAFSQAVVGPQVQRDVFVVGADTAIGDPLLDFKPTRVEFTQEPMDISGRRELVRMLLMEQGFAHRALPLGAPGLVLHANGKLTVDSKTLQARMYKDGMCAGAGDRIMVTDIAVLADRINIDVNGGPYLPHRFLRHISINNMPLAGDGQVGERPTGTRITLLFEGATPRLSAAELKSLLEPLLDFGLKSSEQAFADTLPEPIKKAIEEHEVYVGMNRRMVLASLGQPESKLRERAADSTDGEVFEEWIYGHTPQTIRFVRFRGDRVVLMKTAALGKAIEINDKDQMAGYRDPALTHEISLGDAPLAAKGTADSEAAQPKAPSLRAPGERPDAEKGKASPAPTPDPAVKKSLASNAMPHLM</sequence>
<organism evidence="3 4">
    <name type="scientific">Terriglobus roseus</name>
    <dbReference type="NCBI Taxonomy" id="392734"/>
    <lineage>
        <taxon>Bacteria</taxon>
        <taxon>Pseudomonadati</taxon>
        <taxon>Acidobacteriota</taxon>
        <taxon>Terriglobia</taxon>
        <taxon>Terriglobales</taxon>
        <taxon>Acidobacteriaceae</taxon>
        <taxon>Terriglobus</taxon>
    </lineage>
</organism>
<accession>A0A1H4IVH0</accession>
<proteinExistence type="predicted"/>
<dbReference type="EMBL" id="FNSD01000001">
    <property type="protein sequence ID" value="SEB37855.1"/>
    <property type="molecule type" value="Genomic_DNA"/>
</dbReference>
<feature type="region of interest" description="Disordered" evidence="1">
    <location>
        <begin position="341"/>
        <end position="395"/>
    </location>
</feature>
<reference evidence="3 4" key="1">
    <citation type="submission" date="2016-10" db="EMBL/GenBank/DDBJ databases">
        <authorList>
            <person name="de Groot N.N."/>
        </authorList>
    </citation>
    <scope>NUCLEOTIDE SEQUENCE [LARGE SCALE GENOMIC DNA]</scope>
    <source>
        <strain evidence="3 4">AB35.6</strain>
    </source>
</reference>
<feature type="compositionally biased region" description="Basic and acidic residues" evidence="1">
    <location>
        <begin position="361"/>
        <end position="371"/>
    </location>
</feature>
<keyword evidence="2" id="KW-0732">Signal</keyword>
<gene>
    <name evidence="3" type="ORF">SAMN05443244_0105</name>
</gene>
<evidence type="ECO:0000256" key="2">
    <source>
        <dbReference type="SAM" id="SignalP"/>
    </source>
</evidence>
<dbReference type="AlphaFoldDB" id="A0A1H4IVH0"/>
<evidence type="ECO:0000313" key="4">
    <source>
        <dbReference type="Proteomes" id="UP000182409"/>
    </source>
</evidence>
<protein>
    <submittedName>
        <fullName evidence="3">Uncharacterized protein</fullName>
    </submittedName>
</protein>
<feature type="signal peptide" evidence="2">
    <location>
        <begin position="1"/>
        <end position="20"/>
    </location>
</feature>
<feature type="chain" id="PRO_5010220056" evidence="2">
    <location>
        <begin position="21"/>
        <end position="395"/>
    </location>
</feature>
<evidence type="ECO:0000256" key="1">
    <source>
        <dbReference type="SAM" id="MobiDB-lite"/>
    </source>
</evidence>
<name>A0A1H4IVH0_9BACT</name>
<evidence type="ECO:0000313" key="3">
    <source>
        <dbReference type="EMBL" id="SEB37855.1"/>
    </source>
</evidence>
<dbReference type="Proteomes" id="UP000182409">
    <property type="component" value="Unassembled WGS sequence"/>
</dbReference>